<comment type="caution">
    <text evidence="2">The sequence shown here is derived from an EMBL/GenBank/DDBJ whole genome shotgun (WGS) entry which is preliminary data.</text>
</comment>
<dbReference type="EMBL" id="JAOAMV010000002">
    <property type="protein sequence ID" value="MCT2558548.1"/>
    <property type="molecule type" value="Genomic_DNA"/>
</dbReference>
<gene>
    <name evidence="2" type="ORF">N0B51_06095</name>
</gene>
<protein>
    <recommendedName>
        <fullName evidence="4">Cytochrome c domain-containing protein</fullName>
    </recommendedName>
</protein>
<sequence>MIRSVALSLAGIAALAGALAARATPVGSVDQSAILSDGMPRTLSAFGFFADAPAQVPGKSVVPYRLNIPLWSDGAEKLRFVYVPPGKQARAEGEGLLDLPVGSALIKTFAFPRDGRRHLVETRVLLHRESGWVALPYLWNEAQTEATLAIAGARVRLTTPQGEEIDYRVPNKNQCKECHGLDGAVVPIGPKARNLSRDWLDAFAGQGHLDRVPAVAAPLPLWEERASVAVADAARGYLDVNCAHCHRPGATASNSGLDLRWEQADPRALGVMKRPVAAGRGAGELLFDIVPGHPERSILAHRMGSLEGGVAMPELGKSTVDRDGLAVVERWIRSLLPASGATEGGRGGG</sequence>
<dbReference type="NCBIfam" id="TIGR03806">
    <property type="entry name" value="chp_HNE_0200"/>
    <property type="match status" value="1"/>
</dbReference>
<dbReference type="Proteomes" id="UP001142648">
    <property type="component" value="Unassembled WGS sequence"/>
</dbReference>
<feature type="chain" id="PRO_5040785839" description="Cytochrome c domain-containing protein" evidence="1">
    <location>
        <begin position="24"/>
        <end position="349"/>
    </location>
</feature>
<accession>A0A9X2W0A6</accession>
<evidence type="ECO:0000256" key="1">
    <source>
        <dbReference type="SAM" id="SignalP"/>
    </source>
</evidence>
<organism evidence="2 3">
    <name type="scientific">Tsuneonella litorea</name>
    <dbReference type="NCBI Taxonomy" id="2976475"/>
    <lineage>
        <taxon>Bacteria</taxon>
        <taxon>Pseudomonadati</taxon>
        <taxon>Pseudomonadota</taxon>
        <taxon>Alphaproteobacteria</taxon>
        <taxon>Sphingomonadales</taxon>
        <taxon>Erythrobacteraceae</taxon>
        <taxon>Tsuneonella</taxon>
    </lineage>
</organism>
<dbReference type="AlphaFoldDB" id="A0A9X2W0A6"/>
<evidence type="ECO:0000313" key="2">
    <source>
        <dbReference type="EMBL" id="MCT2558548.1"/>
    </source>
</evidence>
<evidence type="ECO:0000313" key="3">
    <source>
        <dbReference type="Proteomes" id="UP001142648"/>
    </source>
</evidence>
<keyword evidence="1" id="KW-0732">Signal</keyword>
<reference evidence="2" key="1">
    <citation type="submission" date="2022-09" db="EMBL/GenBank/DDBJ databases">
        <title>The genome sequence of Tsuneonella sp. YG55.</title>
        <authorList>
            <person name="Liu Y."/>
        </authorList>
    </citation>
    <scope>NUCLEOTIDE SEQUENCE</scope>
    <source>
        <strain evidence="2">YG55</strain>
    </source>
</reference>
<name>A0A9X2W0A6_9SPHN</name>
<dbReference type="InterPro" id="IPR022269">
    <property type="entry name" value="SO_2930-like_C"/>
</dbReference>
<keyword evidence="3" id="KW-1185">Reference proteome</keyword>
<evidence type="ECO:0008006" key="4">
    <source>
        <dbReference type="Google" id="ProtNLM"/>
    </source>
</evidence>
<proteinExistence type="predicted"/>
<dbReference type="RefSeq" id="WP_259961381.1">
    <property type="nucleotide sequence ID" value="NZ_JAOAMV010000002.1"/>
</dbReference>
<feature type="signal peptide" evidence="1">
    <location>
        <begin position="1"/>
        <end position="23"/>
    </location>
</feature>